<name>A0A2I8VQM9_9EURY</name>
<proteinExistence type="inferred from homology"/>
<dbReference type="AlphaFoldDB" id="A0A2I8VQM9"/>
<dbReference type="GeneID" id="35594826"/>
<dbReference type="Proteomes" id="UP000236584">
    <property type="component" value="Plasmid unnamed1"/>
</dbReference>
<dbReference type="InterPro" id="IPR013538">
    <property type="entry name" value="ASHA1/2-like_C"/>
</dbReference>
<dbReference type="RefSeq" id="WP_103427920.1">
    <property type="nucleotide sequence ID" value="NZ_CP026310.1"/>
</dbReference>
<dbReference type="SUPFAM" id="SSF55961">
    <property type="entry name" value="Bet v1-like"/>
    <property type="match status" value="1"/>
</dbReference>
<dbReference type="CDD" id="cd07814">
    <property type="entry name" value="SRPBCC_CalC_Aha1-like"/>
    <property type="match status" value="1"/>
</dbReference>
<evidence type="ECO:0000313" key="3">
    <source>
        <dbReference type="EMBL" id="AUV84232.1"/>
    </source>
</evidence>
<evidence type="ECO:0000259" key="2">
    <source>
        <dbReference type="Pfam" id="PF08327"/>
    </source>
</evidence>
<dbReference type="Pfam" id="PF08327">
    <property type="entry name" value="AHSA1"/>
    <property type="match status" value="1"/>
</dbReference>
<organism evidence="3 4">
    <name type="scientific">Salinigranum rubrum</name>
    <dbReference type="NCBI Taxonomy" id="755307"/>
    <lineage>
        <taxon>Archaea</taxon>
        <taxon>Methanobacteriati</taxon>
        <taxon>Methanobacteriota</taxon>
        <taxon>Stenosarchaea group</taxon>
        <taxon>Halobacteria</taxon>
        <taxon>Halobacteriales</taxon>
        <taxon>Haloferacaceae</taxon>
        <taxon>Salinigranum</taxon>
    </lineage>
</organism>
<comment type="similarity">
    <text evidence="1">Belongs to the AHA1 family.</text>
</comment>
<accession>A0A2I8VQM9</accession>
<evidence type="ECO:0000313" key="4">
    <source>
        <dbReference type="Proteomes" id="UP000236584"/>
    </source>
</evidence>
<dbReference type="OrthoDB" id="165863at2157"/>
<reference evidence="3 4" key="1">
    <citation type="submission" date="2018-01" db="EMBL/GenBank/DDBJ databases">
        <title>Complete genome sequence of Salinigranum rubrum GX10T, an extremely halophilic archaeon isolated from a marine solar saltern.</title>
        <authorList>
            <person name="Han S."/>
        </authorList>
    </citation>
    <scope>NUCLEOTIDE SEQUENCE [LARGE SCALE GENOMIC DNA]</scope>
    <source>
        <strain evidence="3 4">GX10</strain>
        <plasmid evidence="4">Plasmid unnamed1</plasmid>
    </source>
</reference>
<evidence type="ECO:0000256" key="1">
    <source>
        <dbReference type="ARBA" id="ARBA00006817"/>
    </source>
</evidence>
<keyword evidence="3" id="KW-0614">Plasmid</keyword>
<dbReference type="KEGG" id="srub:C2R22_22000"/>
<dbReference type="EMBL" id="CP026310">
    <property type="protein sequence ID" value="AUV84232.1"/>
    <property type="molecule type" value="Genomic_DNA"/>
</dbReference>
<protein>
    <recommendedName>
        <fullName evidence="2">Activator of Hsp90 ATPase homologue 1/2-like C-terminal domain-containing protein</fullName>
    </recommendedName>
</protein>
<feature type="domain" description="Activator of Hsp90 ATPase homologue 1/2-like C-terminal" evidence="2">
    <location>
        <begin position="3"/>
        <end position="97"/>
    </location>
</feature>
<sequence>MTAEVRANELQPGGEMVIHWTDGTNRVENEGYYVEVVEHERLVSGEETEGGELRLTYEFRDVADGTEVVVTQEFPDSVPDGAVEGWSSILDNLPEVLAQS</sequence>
<dbReference type="InterPro" id="IPR023393">
    <property type="entry name" value="START-like_dom_sf"/>
</dbReference>
<gene>
    <name evidence="3" type="ORF">C2R22_22000</name>
</gene>
<geneLocation type="plasmid" evidence="3">
    <name>unnamed1</name>
</geneLocation>
<dbReference type="Gene3D" id="3.30.530.20">
    <property type="match status" value="1"/>
</dbReference>
<keyword evidence="4" id="KW-1185">Reference proteome</keyword>